<proteinExistence type="predicted"/>
<reference evidence="2" key="1">
    <citation type="submission" date="2014-09" db="EMBL/GenBank/DDBJ databases">
        <authorList>
            <person name="Magalhaes I.L.F."/>
            <person name="Oliveira U."/>
            <person name="Santos F.R."/>
            <person name="Vidigal T.H.D.A."/>
            <person name="Brescovit A.D."/>
            <person name="Santos A.J."/>
        </authorList>
    </citation>
    <scope>NUCLEOTIDE SEQUENCE</scope>
    <source>
        <tissue evidence="2">Shoot tissue taken approximately 20 cm above the soil surface</tissue>
    </source>
</reference>
<sequence length="90" mass="9806">MRELSCPLRSSIPSTAEPAKDDTVELAEVMAACVPGAADITEDAPLRFLVWQSSRRQPRLRPHAPQGQGRAQRSCPPVKTGTRRTLTPSV</sequence>
<evidence type="ECO:0000256" key="1">
    <source>
        <dbReference type="SAM" id="MobiDB-lite"/>
    </source>
</evidence>
<reference evidence="2" key="2">
    <citation type="journal article" date="2015" name="Data Brief">
        <title>Shoot transcriptome of the giant reed, Arundo donax.</title>
        <authorList>
            <person name="Barrero R.A."/>
            <person name="Guerrero F.D."/>
            <person name="Moolhuijzen P."/>
            <person name="Goolsby J.A."/>
            <person name="Tidwell J."/>
            <person name="Bellgard S.E."/>
            <person name="Bellgard M.I."/>
        </authorList>
    </citation>
    <scope>NUCLEOTIDE SEQUENCE</scope>
    <source>
        <tissue evidence="2">Shoot tissue taken approximately 20 cm above the soil surface</tissue>
    </source>
</reference>
<name>A0A0A9C0B5_ARUDO</name>
<dbReference type="AlphaFoldDB" id="A0A0A9C0B5"/>
<feature type="region of interest" description="Disordered" evidence="1">
    <location>
        <begin position="55"/>
        <end position="90"/>
    </location>
</feature>
<dbReference type="EMBL" id="GBRH01231045">
    <property type="protein sequence ID" value="JAD66850.1"/>
    <property type="molecule type" value="Transcribed_RNA"/>
</dbReference>
<protein>
    <submittedName>
        <fullName evidence="2">Uncharacterized protein</fullName>
    </submittedName>
</protein>
<evidence type="ECO:0000313" key="2">
    <source>
        <dbReference type="EMBL" id="JAD66850.1"/>
    </source>
</evidence>
<organism evidence="2">
    <name type="scientific">Arundo donax</name>
    <name type="common">Giant reed</name>
    <name type="synonym">Donax arundinaceus</name>
    <dbReference type="NCBI Taxonomy" id="35708"/>
    <lineage>
        <taxon>Eukaryota</taxon>
        <taxon>Viridiplantae</taxon>
        <taxon>Streptophyta</taxon>
        <taxon>Embryophyta</taxon>
        <taxon>Tracheophyta</taxon>
        <taxon>Spermatophyta</taxon>
        <taxon>Magnoliopsida</taxon>
        <taxon>Liliopsida</taxon>
        <taxon>Poales</taxon>
        <taxon>Poaceae</taxon>
        <taxon>PACMAD clade</taxon>
        <taxon>Arundinoideae</taxon>
        <taxon>Arundineae</taxon>
        <taxon>Arundo</taxon>
    </lineage>
</organism>
<feature type="region of interest" description="Disordered" evidence="1">
    <location>
        <begin position="1"/>
        <end position="21"/>
    </location>
</feature>
<accession>A0A0A9C0B5</accession>